<dbReference type="FunFam" id="2.40.10.10:FF:000068">
    <property type="entry name" value="transmembrane protease serine 2"/>
    <property type="match status" value="1"/>
</dbReference>
<dbReference type="InterPro" id="IPR051487">
    <property type="entry name" value="Ser/Thr_Proteases_Immune/Dev"/>
</dbReference>
<gene>
    <name evidence="6" type="primary">FM156</name>
    <name evidence="6" type="ORF">NAEGRDRAFT_71996</name>
</gene>
<keyword evidence="2" id="KW-0378">Hydrolase</keyword>
<dbReference type="OrthoDB" id="10059102at2759"/>
<dbReference type="AlphaFoldDB" id="D2VSM8"/>
<dbReference type="RefSeq" id="XP_002672895.1">
    <property type="nucleotide sequence ID" value="XM_002672849.1"/>
</dbReference>
<dbReference type="Gene3D" id="2.40.10.10">
    <property type="entry name" value="Trypsin-like serine proteases"/>
    <property type="match status" value="1"/>
</dbReference>
<evidence type="ECO:0000256" key="4">
    <source>
        <dbReference type="SAM" id="SignalP"/>
    </source>
</evidence>
<organism evidence="7">
    <name type="scientific">Naegleria gruberi</name>
    <name type="common">Amoeba</name>
    <dbReference type="NCBI Taxonomy" id="5762"/>
    <lineage>
        <taxon>Eukaryota</taxon>
        <taxon>Discoba</taxon>
        <taxon>Heterolobosea</taxon>
        <taxon>Tetramitia</taxon>
        <taxon>Eutetramitia</taxon>
        <taxon>Vahlkampfiidae</taxon>
        <taxon>Naegleria</taxon>
    </lineage>
</organism>
<evidence type="ECO:0000256" key="1">
    <source>
        <dbReference type="ARBA" id="ARBA00023157"/>
    </source>
</evidence>
<dbReference type="PANTHER" id="PTHR24256">
    <property type="entry name" value="TRYPTASE-RELATED"/>
    <property type="match status" value="1"/>
</dbReference>
<dbReference type="InterPro" id="IPR043504">
    <property type="entry name" value="Peptidase_S1_PA_chymotrypsin"/>
</dbReference>
<keyword evidence="7" id="KW-1185">Reference proteome</keyword>
<dbReference type="InParanoid" id="D2VSM8"/>
<dbReference type="InterPro" id="IPR033116">
    <property type="entry name" value="TRYPSIN_SER"/>
</dbReference>
<dbReference type="Proteomes" id="UP000006671">
    <property type="component" value="Unassembled WGS sequence"/>
</dbReference>
<dbReference type="CDD" id="cd00190">
    <property type="entry name" value="Tryp_SPc"/>
    <property type="match status" value="1"/>
</dbReference>
<dbReference type="InterPro" id="IPR001314">
    <property type="entry name" value="Peptidase_S1A"/>
</dbReference>
<evidence type="ECO:0000256" key="3">
    <source>
        <dbReference type="SAM" id="Phobius"/>
    </source>
</evidence>
<proteinExistence type="predicted"/>
<keyword evidence="2" id="KW-0720">Serine protease</keyword>
<evidence type="ECO:0000259" key="5">
    <source>
        <dbReference type="PROSITE" id="PS50240"/>
    </source>
</evidence>
<dbReference type="PRINTS" id="PR00722">
    <property type="entry name" value="CHYMOTRYPSIN"/>
</dbReference>
<reference evidence="6 7" key="1">
    <citation type="journal article" date="2010" name="Cell">
        <title>The genome of Naegleria gruberi illuminates early eukaryotic versatility.</title>
        <authorList>
            <person name="Fritz-Laylin L.K."/>
            <person name="Prochnik S.E."/>
            <person name="Ginger M.L."/>
            <person name="Dacks J.B."/>
            <person name="Carpenter M.L."/>
            <person name="Field M.C."/>
            <person name="Kuo A."/>
            <person name="Paredez A."/>
            <person name="Chapman J."/>
            <person name="Pham J."/>
            <person name="Shu S."/>
            <person name="Neupane R."/>
            <person name="Cipriano M."/>
            <person name="Mancuso J."/>
            <person name="Tu H."/>
            <person name="Salamov A."/>
            <person name="Lindquist E."/>
            <person name="Shapiro H."/>
            <person name="Lucas S."/>
            <person name="Grigoriev I.V."/>
            <person name="Cande W.Z."/>
            <person name="Fulton C."/>
            <person name="Rokhsar D.S."/>
            <person name="Dawson S.C."/>
        </authorList>
    </citation>
    <scope>NUCLEOTIDE SEQUENCE [LARGE SCALE GENOMIC DNA]</scope>
    <source>
        <strain evidence="6 7">NEG-M</strain>
    </source>
</reference>
<dbReference type="SMART" id="SM00020">
    <property type="entry name" value="Tryp_SPc"/>
    <property type="match status" value="1"/>
</dbReference>
<keyword evidence="3" id="KW-0812">Transmembrane</keyword>
<dbReference type="GO" id="GO:0004252">
    <property type="term" value="F:serine-type endopeptidase activity"/>
    <property type="evidence" value="ECO:0007669"/>
    <property type="project" value="InterPro"/>
</dbReference>
<dbReference type="OMA" id="YTRTAPY"/>
<dbReference type="InterPro" id="IPR001254">
    <property type="entry name" value="Trypsin_dom"/>
</dbReference>
<dbReference type="PROSITE" id="PS00134">
    <property type="entry name" value="TRYPSIN_HIS"/>
    <property type="match status" value="1"/>
</dbReference>
<evidence type="ECO:0000313" key="7">
    <source>
        <dbReference type="Proteomes" id="UP000006671"/>
    </source>
</evidence>
<dbReference type="GeneID" id="8855811"/>
<feature type="transmembrane region" description="Helical" evidence="3">
    <location>
        <begin position="301"/>
        <end position="318"/>
    </location>
</feature>
<sequence length="319" mass="34123">MLKYLAVICLVFFSCHLVAAKLQVTPNNERGIKVANGQTAGEHEFPFIVSIQKQLSSGAFEHLCTGSILSSTFVLTAAHCLDSSTTLVVVYGTYDNTCSDNCKYIKVKNQIAHPSYQKGTERNDIAVFELESALPIDDSTVSTVSIDANSIAIHDEESDSSRLVLISGWGALNSNLDYPKKLQKASVPIVKMSYCNNLNLGGVDIEQICAGAGNGRDACSGDSGGPLFRKISSSSKYTQFGVVSTGYETCGATVSRGLYSNTTFYLSFIQTYVPGVSVNQDSDTVNPGDIGTGNTGTGSQIVYTSLSFIVLLFIISLIF</sequence>
<name>D2VSM8_NAEGR</name>
<dbReference type="GO" id="GO:0006508">
    <property type="term" value="P:proteolysis"/>
    <property type="evidence" value="ECO:0007669"/>
    <property type="project" value="UniProtKB-KW"/>
</dbReference>
<keyword evidence="4" id="KW-0732">Signal</keyword>
<feature type="domain" description="Peptidase S1" evidence="5">
    <location>
        <begin position="34"/>
        <end position="274"/>
    </location>
</feature>
<feature type="chain" id="PRO_5003038792" evidence="4">
    <location>
        <begin position="21"/>
        <end position="319"/>
    </location>
</feature>
<dbReference type="VEuPathDB" id="AmoebaDB:NAEGRDRAFT_71996"/>
<dbReference type="PROSITE" id="PS51257">
    <property type="entry name" value="PROKAR_LIPOPROTEIN"/>
    <property type="match status" value="1"/>
</dbReference>
<accession>D2VSM8</accession>
<keyword evidence="3" id="KW-0472">Membrane</keyword>
<dbReference type="InterPro" id="IPR018114">
    <property type="entry name" value="TRYPSIN_HIS"/>
</dbReference>
<keyword evidence="3" id="KW-1133">Transmembrane helix</keyword>
<protein>
    <submittedName>
        <fullName evidence="6">Uncharacterized protein FM156</fullName>
    </submittedName>
</protein>
<dbReference type="STRING" id="5762.D2VSM8"/>
<dbReference type="SUPFAM" id="SSF50494">
    <property type="entry name" value="Trypsin-like serine proteases"/>
    <property type="match status" value="1"/>
</dbReference>
<dbReference type="KEGG" id="ngr:NAEGRDRAFT_71996"/>
<keyword evidence="1" id="KW-1015">Disulfide bond</keyword>
<dbReference type="eggNOG" id="KOG3627">
    <property type="taxonomic scope" value="Eukaryota"/>
</dbReference>
<dbReference type="PROSITE" id="PS50240">
    <property type="entry name" value="TRYPSIN_DOM"/>
    <property type="match status" value="1"/>
</dbReference>
<evidence type="ECO:0000256" key="2">
    <source>
        <dbReference type="RuleBase" id="RU363034"/>
    </source>
</evidence>
<feature type="signal peptide" evidence="4">
    <location>
        <begin position="1"/>
        <end position="20"/>
    </location>
</feature>
<evidence type="ECO:0000313" key="6">
    <source>
        <dbReference type="EMBL" id="EFC40151.1"/>
    </source>
</evidence>
<dbReference type="Pfam" id="PF00089">
    <property type="entry name" value="Trypsin"/>
    <property type="match status" value="1"/>
</dbReference>
<dbReference type="InterPro" id="IPR009003">
    <property type="entry name" value="Peptidase_S1_PA"/>
</dbReference>
<dbReference type="EMBL" id="GG738894">
    <property type="protein sequence ID" value="EFC40151.1"/>
    <property type="molecule type" value="Genomic_DNA"/>
</dbReference>
<dbReference type="PROSITE" id="PS00135">
    <property type="entry name" value="TRYPSIN_SER"/>
    <property type="match status" value="1"/>
</dbReference>
<keyword evidence="2" id="KW-0645">Protease</keyword>